<evidence type="ECO:0000313" key="4">
    <source>
        <dbReference type="Proteomes" id="UP000284842"/>
    </source>
</evidence>
<evidence type="ECO:0000256" key="2">
    <source>
        <dbReference type="SAM" id="MobiDB-lite"/>
    </source>
</evidence>
<dbReference type="EMBL" id="NHTK01000884">
    <property type="protein sequence ID" value="PPR04851.1"/>
    <property type="molecule type" value="Genomic_DNA"/>
</dbReference>
<keyword evidence="4" id="KW-1185">Reference proteome</keyword>
<comment type="caution">
    <text evidence="3">The sequence shown here is derived from an EMBL/GenBank/DDBJ whole genome shotgun (WGS) entry which is preliminary data.</text>
</comment>
<feature type="coiled-coil region" evidence="1">
    <location>
        <begin position="125"/>
        <end position="215"/>
    </location>
</feature>
<dbReference type="AlphaFoldDB" id="A0A409YPC9"/>
<accession>A0A409YPC9</accession>
<sequence>MPKLTDDPELTTEMLTMMGKELKQARQRIKDLESFKEAYTANDVLSPNETARLRDFRERTNAAEAAMEVMQSHVENVNKENYRLKEEIKKLQCQSVVKREVTESVLAPLRDYRDQGVSADNLQEENEHKTQIAELEAALERYYSKYVASKKARTELETKNEHLNSTLTLLEMKHKDMMSQVESAVKEKEIALNSKASYEAQLKIVSNKIETLKNESVHLADYHSLFPAVIDIGRPVALSPPESEPVCFLGVDLGAYLETDPRTASYSKSVLYSPDLLQFPDNSGRSALWLRPLFEFDGRYWSSWTTNTSLRPPLGRDFTVFYPKDGYVLYAGQYTVAQIFPRGQNDAGYLITTDDPEESNVVISIAQATLKAEVNNSRFHDVQRLYTGGVAQVGVVALKFVSFNQQLHDILAKRFRASLPVKGSKRKEKAGSANPPSAGKAKGPPVDGDSHRDKRQKK</sequence>
<name>A0A409YPC9_9AGAR</name>
<reference evidence="3 4" key="1">
    <citation type="journal article" date="2018" name="Evol. Lett.">
        <title>Horizontal gene cluster transfer increased hallucinogenic mushroom diversity.</title>
        <authorList>
            <person name="Reynolds H.T."/>
            <person name="Vijayakumar V."/>
            <person name="Gluck-Thaler E."/>
            <person name="Korotkin H.B."/>
            <person name="Matheny P.B."/>
            <person name="Slot J.C."/>
        </authorList>
    </citation>
    <scope>NUCLEOTIDE SEQUENCE [LARGE SCALE GENOMIC DNA]</scope>
    <source>
        <strain evidence="3 4">2629</strain>
    </source>
</reference>
<dbReference type="OrthoDB" id="3060478at2759"/>
<evidence type="ECO:0000313" key="3">
    <source>
        <dbReference type="EMBL" id="PPR04851.1"/>
    </source>
</evidence>
<feature type="coiled-coil region" evidence="1">
    <location>
        <begin position="67"/>
        <end position="94"/>
    </location>
</feature>
<keyword evidence="1" id="KW-0175">Coiled coil</keyword>
<organism evidence="3 4">
    <name type="scientific">Panaeolus cyanescens</name>
    <dbReference type="NCBI Taxonomy" id="181874"/>
    <lineage>
        <taxon>Eukaryota</taxon>
        <taxon>Fungi</taxon>
        <taxon>Dikarya</taxon>
        <taxon>Basidiomycota</taxon>
        <taxon>Agaricomycotina</taxon>
        <taxon>Agaricomycetes</taxon>
        <taxon>Agaricomycetidae</taxon>
        <taxon>Agaricales</taxon>
        <taxon>Agaricineae</taxon>
        <taxon>Galeropsidaceae</taxon>
        <taxon>Panaeolus</taxon>
    </lineage>
</organism>
<evidence type="ECO:0000256" key="1">
    <source>
        <dbReference type="SAM" id="Coils"/>
    </source>
</evidence>
<protein>
    <submittedName>
        <fullName evidence="3">Uncharacterized protein</fullName>
    </submittedName>
</protein>
<gene>
    <name evidence="3" type="ORF">CVT24_007239</name>
</gene>
<feature type="region of interest" description="Disordered" evidence="2">
    <location>
        <begin position="421"/>
        <end position="458"/>
    </location>
</feature>
<dbReference type="Proteomes" id="UP000284842">
    <property type="component" value="Unassembled WGS sequence"/>
</dbReference>
<dbReference type="InParanoid" id="A0A409YPC9"/>
<proteinExistence type="predicted"/>